<protein>
    <recommendedName>
        <fullName evidence="4">Peptidase inhibitor family I36</fullName>
    </recommendedName>
</protein>
<feature type="signal peptide" evidence="1">
    <location>
        <begin position="1"/>
        <end position="27"/>
    </location>
</feature>
<gene>
    <name evidence="2" type="ORF">HD597_000394</name>
</gene>
<proteinExistence type="predicted"/>
<evidence type="ECO:0000256" key="1">
    <source>
        <dbReference type="SAM" id="SignalP"/>
    </source>
</evidence>
<dbReference type="EMBL" id="JAMZEB010000001">
    <property type="protein sequence ID" value="MCP2353374.1"/>
    <property type="molecule type" value="Genomic_DNA"/>
</dbReference>
<name>A0A9X2G9N6_9ACTN</name>
<comment type="caution">
    <text evidence="2">The sequence shown here is derived from an EMBL/GenBank/DDBJ whole genome shotgun (WGS) entry which is preliminary data.</text>
</comment>
<keyword evidence="1" id="KW-0732">Signal</keyword>
<evidence type="ECO:0000313" key="2">
    <source>
        <dbReference type="EMBL" id="MCP2353374.1"/>
    </source>
</evidence>
<feature type="chain" id="PRO_5040803615" description="Peptidase inhibitor family I36" evidence="1">
    <location>
        <begin position="28"/>
        <end position="128"/>
    </location>
</feature>
<organism evidence="2 3">
    <name type="scientific">Nonomuraea thailandensis</name>
    <dbReference type="NCBI Taxonomy" id="1188745"/>
    <lineage>
        <taxon>Bacteria</taxon>
        <taxon>Bacillati</taxon>
        <taxon>Actinomycetota</taxon>
        <taxon>Actinomycetes</taxon>
        <taxon>Streptosporangiales</taxon>
        <taxon>Streptosporangiaceae</taxon>
        <taxon>Nonomuraea</taxon>
    </lineage>
</organism>
<evidence type="ECO:0008006" key="4">
    <source>
        <dbReference type="Google" id="ProtNLM"/>
    </source>
</evidence>
<sequence length="128" mass="13277">MTNRTALAVTAAALSLAAIAMPAPASAAAPTGWNNCPAGTFCLWAGPNSTGVMAYYRIGSINVSGQGLAKGGRSAWNRTGSSWCTWVTPWVRDPLPQTGDRNIGAGAKVANLDPPAMAVHRPDWTHCV</sequence>
<accession>A0A9X2G9N6</accession>
<dbReference type="RefSeq" id="WP_345694512.1">
    <property type="nucleotide sequence ID" value="NZ_BAABKA010000075.1"/>
</dbReference>
<keyword evidence="3" id="KW-1185">Reference proteome</keyword>
<reference evidence="2" key="1">
    <citation type="submission" date="2022-06" db="EMBL/GenBank/DDBJ databases">
        <title>Sequencing the genomes of 1000 actinobacteria strains.</title>
        <authorList>
            <person name="Klenk H.-P."/>
        </authorList>
    </citation>
    <scope>NUCLEOTIDE SEQUENCE</scope>
    <source>
        <strain evidence="2">DSM 46694</strain>
    </source>
</reference>
<dbReference type="Proteomes" id="UP001139648">
    <property type="component" value="Unassembled WGS sequence"/>
</dbReference>
<dbReference type="Pfam" id="PF03995">
    <property type="entry name" value="Inhibitor_I36"/>
    <property type="match status" value="1"/>
</dbReference>
<dbReference type="AlphaFoldDB" id="A0A9X2G9N6"/>
<evidence type="ECO:0000313" key="3">
    <source>
        <dbReference type="Proteomes" id="UP001139648"/>
    </source>
</evidence>